<dbReference type="InterPro" id="IPR038717">
    <property type="entry name" value="Tc1-like_DDE_dom"/>
</dbReference>
<evidence type="ECO:0000259" key="1">
    <source>
        <dbReference type="Pfam" id="PF13358"/>
    </source>
</evidence>
<proteinExistence type="predicted"/>
<organism evidence="2 3">
    <name type="scientific">Rhizopus oryzae</name>
    <name type="common">Mucormycosis agent</name>
    <name type="synonym">Rhizopus arrhizus var. delemar</name>
    <dbReference type="NCBI Taxonomy" id="64495"/>
    <lineage>
        <taxon>Eukaryota</taxon>
        <taxon>Fungi</taxon>
        <taxon>Fungi incertae sedis</taxon>
        <taxon>Mucoromycota</taxon>
        <taxon>Mucoromycotina</taxon>
        <taxon>Mucoromycetes</taxon>
        <taxon>Mucorales</taxon>
        <taxon>Mucorineae</taxon>
        <taxon>Rhizopodaceae</taxon>
        <taxon>Rhizopus</taxon>
    </lineage>
</organism>
<reference evidence="2" key="1">
    <citation type="journal article" date="2020" name="Microb. Genom.">
        <title>Genetic diversity of clinical and environmental Mucorales isolates obtained from an investigation of mucormycosis cases among solid organ transplant recipients.</title>
        <authorList>
            <person name="Nguyen M.H."/>
            <person name="Kaul D."/>
            <person name="Muto C."/>
            <person name="Cheng S.J."/>
            <person name="Richter R.A."/>
            <person name="Bruno V.M."/>
            <person name="Liu G."/>
            <person name="Beyhan S."/>
            <person name="Sundermann A.J."/>
            <person name="Mounaud S."/>
            <person name="Pasculle A.W."/>
            <person name="Nierman W.C."/>
            <person name="Driscoll E."/>
            <person name="Cumbie R."/>
            <person name="Clancy C.J."/>
            <person name="Dupont C.L."/>
        </authorList>
    </citation>
    <scope>NUCLEOTIDE SEQUENCE</scope>
    <source>
        <strain evidence="2">GL11</strain>
    </source>
</reference>
<sequence length="269" mass="30600">MNVTTKDSMADDELEEIEDNLANLILEEEDFQLKEGCLVPEAAKKASIPRSTAYRMWNEFNERDGPRILIEEHTQLLIKYIDSNAAPTVDLAHDELCKAFPGLRSSVNAVYKHMRTKCNLSLKRAEILCEERDSDTTIRKRKLYIEKYEAGFNLHIMRNRAWAPKNKPAKVNVPTQKGTSITIMGCISSAGIIDISKRNPGVYKKRRVPGTSKTVKTGKGTNTDHILIFLKSMLITHDDSRVPAYIEARGYKPWFLPPYSSFLNPIEEI</sequence>
<name>A0A9P6WYV6_RHIOR</name>
<evidence type="ECO:0000313" key="2">
    <source>
        <dbReference type="EMBL" id="KAG1301606.1"/>
    </source>
</evidence>
<accession>A0A9P6WYV6</accession>
<evidence type="ECO:0000313" key="3">
    <source>
        <dbReference type="Proteomes" id="UP000716291"/>
    </source>
</evidence>
<dbReference type="InterPro" id="IPR036397">
    <property type="entry name" value="RNaseH_sf"/>
</dbReference>
<dbReference type="Gene3D" id="3.30.420.10">
    <property type="entry name" value="Ribonuclease H-like superfamily/Ribonuclease H"/>
    <property type="match status" value="1"/>
</dbReference>
<dbReference type="EMBL" id="JAANQT010002962">
    <property type="protein sequence ID" value="KAG1301606.1"/>
    <property type="molecule type" value="Genomic_DNA"/>
</dbReference>
<protein>
    <recommendedName>
        <fullName evidence="1">Tc1-like transposase DDE domain-containing protein</fullName>
    </recommendedName>
</protein>
<feature type="domain" description="Tc1-like transposase DDE" evidence="1">
    <location>
        <begin position="149"/>
        <end position="268"/>
    </location>
</feature>
<dbReference type="GO" id="GO:0003676">
    <property type="term" value="F:nucleic acid binding"/>
    <property type="evidence" value="ECO:0007669"/>
    <property type="project" value="InterPro"/>
</dbReference>
<dbReference type="Proteomes" id="UP000716291">
    <property type="component" value="Unassembled WGS sequence"/>
</dbReference>
<keyword evidence="3" id="KW-1185">Reference proteome</keyword>
<dbReference type="AlphaFoldDB" id="A0A9P6WYV6"/>
<comment type="caution">
    <text evidence="2">The sequence shown here is derived from an EMBL/GenBank/DDBJ whole genome shotgun (WGS) entry which is preliminary data.</text>
</comment>
<dbReference type="Pfam" id="PF13358">
    <property type="entry name" value="DDE_3"/>
    <property type="match status" value="1"/>
</dbReference>
<gene>
    <name evidence="2" type="ORF">G6F64_011649</name>
</gene>